<evidence type="ECO:0000313" key="7">
    <source>
        <dbReference type="EMBL" id="CAG9538603.1"/>
    </source>
</evidence>
<feature type="compositionally biased region" description="Pro residues" evidence="3">
    <location>
        <begin position="366"/>
        <end position="376"/>
    </location>
</feature>
<feature type="compositionally biased region" description="Low complexity" evidence="3">
    <location>
        <begin position="597"/>
        <end position="703"/>
    </location>
</feature>
<evidence type="ECO:0008006" key="9">
    <source>
        <dbReference type="Google" id="ProtNLM"/>
    </source>
</evidence>
<dbReference type="SMART" id="SM00329">
    <property type="entry name" value="BPI2"/>
    <property type="match status" value="1"/>
</dbReference>
<dbReference type="Gene3D" id="3.15.20.10">
    <property type="entry name" value="Bactericidal permeability-increasing protein, domain 2"/>
    <property type="match status" value="1"/>
</dbReference>
<dbReference type="SUPFAM" id="SSF55394">
    <property type="entry name" value="Bactericidal permeability-increasing protein, BPI"/>
    <property type="match status" value="2"/>
</dbReference>
<comment type="caution">
    <text evidence="7">The sequence shown here is derived from an EMBL/GenBank/DDBJ whole genome shotgun (WGS) entry which is preliminary data.</text>
</comment>
<feature type="domain" description="Lipid-binding serum glycoprotein C-terminal" evidence="6">
    <location>
        <begin position="859"/>
        <end position="1120"/>
    </location>
</feature>
<organism evidence="7 8">
    <name type="scientific">Cercopithifilaria johnstoni</name>
    <dbReference type="NCBI Taxonomy" id="2874296"/>
    <lineage>
        <taxon>Eukaryota</taxon>
        <taxon>Metazoa</taxon>
        <taxon>Ecdysozoa</taxon>
        <taxon>Nematoda</taxon>
        <taxon>Chromadorea</taxon>
        <taxon>Rhabditida</taxon>
        <taxon>Spirurina</taxon>
        <taxon>Spiruromorpha</taxon>
        <taxon>Filarioidea</taxon>
        <taxon>Onchocercidae</taxon>
        <taxon>Cercopithifilaria</taxon>
    </lineage>
</organism>
<feature type="signal peptide" evidence="4">
    <location>
        <begin position="1"/>
        <end position="27"/>
    </location>
</feature>
<dbReference type="PANTHER" id="PTHR10504">
    <property type="entry name" value="BACTERICIDAL PERMEABILITY-INCREASING BPI PROTEIN-RELATED"/>
    <property type="match status" value="1"/>
</dbReference>
<dbReference type="Pfam" id="PF02886">
    <property type="entry name" value="LBP_BPI_CETP_C"/>
    <property type="match status" value="1"/>
</dbReference>
<feature type="compositionally biased region" description="Pro residues" evidence="3">
    <location>
        <begin position="398"/>
        <end position="411"/>
    </location>
</feature>
<sequence>MRCIIILFTPFFLLLEIIVWECGRANGYKIEAQSMYSNAGTLRDSDLLSREIQKRASGLMNQPMAVNIMASPISFNYNQAIPGRIAQPGISGYGRDGNMIGHAGASAVVDFNPALLRGYRGQPGIKIRINRRSFQYATTLAQIILNREIVKFEIPDITQNIKEFYLEVTICNIYISNYRQPECLVIFPAPPNQIVFTVNDFDIGLAGNLDGVINAIFPIQIFGIVHVNFYHMSVSITLKVIRSIYGTPQVVVCGCAVEIPYADVCIENGGLLGEIANLFFRKTISERVRSIAPNAICGMLPTVINERINPILARIPQSISFMQIINLFKGLLGGSKPAHCYSPQCQARLSVAKLPPSSRGIGVSPPRNPPPLPLSPSSPTFTMAKLPPGSKVIDASPPRNPPPLPLSPSSPTPTVAKIPPNSRGIDALPPRNPPLLPLPPLSSTSKQNANRVASSKTSIAKIAASVPTHVAAQQVQPKFRNNIKEKEKKTESFGTVTNNGEIVGNGTSTIKEKSSSNGLVTKSNAQYYNQSTQSTQRILSIVAHPFARTKSEMEELESLLSDIRKDIINLSRTVQSSSMQQSQQTATLRLSPEKLYQQQQQQQQNQQRLSQQQNQQQLSQQQNQQPLSQQQNQQQLSQQQNQQPLSQQQNQQPLSQQQNQQRLSQQQNQQQLSQQQNQQRLSQQQNQQRLSQQQNQQRLSQQQEQKTAQKLLRHSSAKPLVHNSKIIATSNQLNSRKPSDQFNRAASVVSFAVPLAKGFDKISGDFKLRAESVGGVNDFRGKINDPCAGCTPDDSFDAFRNLIIQQLDLRKVANLFLTTQLLQSHATFYDYSLDLNGEFSPNGRGGTPFGPFPMQWPISVGSSMIEILISDFTINSLLYWIHKSNFFSFRIGPEAPGIGTLLTTGCDISNDNFSEENENESLFIRLLRLTERRHRYYHYHQKRSKRQMITGGDSSLGNLADLGICLGDILPAVKEEYPNSTLALFIHSARAPSIIISRRGGGSIQIDLTAFIDIYLDRTNVRVGTITVIAVGDIMLRITGQRISGNATLPIFKLLDRDQTLGLSQDALDNLASLAKDIILKGINQQLNRGMEISLPTSTLPLNIISPRIAILEHSIHIASDFTASSSALSMLS</sequence>
<comment type="similarity">
    <text evidence="1">Belongs to the BPI/LBP/Plunc superfamily. BPI/LBP family.</text>
</comment>
<evidence type="ECO:0000256" key="3">
    <source>
        <dbReference type="SAM" id="MobiDB-lite"/>
    </source>
</evidence>
<keyword evidence="8" id="KW-1185">Reference proteome</keyword>
<dbReference type="InterPro" id="IPR032942">
    <property type="entry name" value="BPI/LBP/Plunc"/>
</dbReference>
<name>A0A8J2MBP7_9BILA</name>
<dbReference type="GO" id="GO:0005615">
    <property type="term" value="C:extracellular space"/>
    <property type="evidence" value="ECO:0007669"/>
    <property type="project" value="TreeGrafter"/>
</dbReference>
<dbReference type="Proteomes" id="UP000746747">
    <property type="component" value="Unassembled WGS sequence"/>
</dbReference>
<evidence type="ECO:0000256" key="4">
    <source>
        <dbReference type="SAM" id="SignalP"/>
    </source>
</evidence>
<accession>A0A8J2MBP7</accession>
<dbReference type="InterPro" id="IPR001124">
    <property type="entry name" value="Lipid-bd_serum_glycop_C"/>
</dbReference>
<keyword evidence="4" id="KW-0732">Signal</keyword>
<protein>
    <recommendedName>
        <fullName evidence="9">Lipid-binding serum glycoprotein C-terminal domain-containing protein</fullName>
    </recommendedName>
</protein>
<keyword evidence="2" id="KW-1015">Disulfide bond</keyword>
<dbReference type="Gene3D" id="3.15.10.10">
    <property type="entry name" value="Bactericidal permeability-increasing protein, domain 1"/>
    <property type="match status" value="1"/>
</dbReference>
<dbReference type="InterPro" id="IPR017943">
    <property type="entry name" value="Bactericidal_perm-incr_a/b_dom"/>
</dbReference>
<feature type="compositionally biased region" description="Polar residues" evidence="3">
    <location>
        <begin position="726"/>
        <end position="738"/>
    </location>
</feature>
<feature type="region of interest" description="Disordered" evidence="3">
    <location>
        <begin position="356"/>
        <end position="447"/>
    </location>
</feature>
<dbReference type="AlphaFoldDB" id="A0A8J2MBP7"/>
<dbReference type="SMART" id="SM00328">
    <property type="entry name" value="BPI1"/>
    <property type="match status" value="1"/>
</dbReference>
<reference evidence="7" key="1">
    <citation type="submission" date="2021-09" db="EMBL/GenBank/DDBJ databases">
        <authorList>
            <consortium name="Pathogen Informatics"/>
        </authorList>
    </citation>
    <scope>NUCLEOTIDE SEQUENCE</scope>
</reference>
<feature type="chain" id="PRO_5035199878" description="Lipid-binding serum glycoprotein C-terminal domain-containing protein" evidence="4">
    <location>
        <begin position="28"/>
        <end position="1133"/>
    </location>
</feature>
<evidence type="ECO:0000313" key="8">
    <source>
        <dbReference type="Proteomes" id="UP000746747"/>
    </source>
</evidence>
<feature type="domain" description="Lipid-binding serum glycoprotein N-terminal" evidence="5">
    <location>
        <begin position="128"/>
        <end position="359"/>
    </location>
</feature>
<dbReference type="GO" id="GO:0008289">
    <property type="term" value="F:lipid binding"/>
    <property type="evidence" value="ECO:0007669"/>
    <property type="project" value="InterPro"/>
</dbReference>
<dbReference type="OrthoDB" id="5874601at2759"/>
<evidence type="ECO:0000259" key="5">
    <source>
        <dbReference type="SMART" id="SM00328"/>
    </source>
</evidence>
<gene>
    <name evidence="7" type="ORF">CJOHNSTONI_LOCUS8297</name>
</gene>
<evidence type="ECO:0000256" key="2">
    <source>
        <dbReference type="ARBA" id="ARBA00023157"/>
    </source>
</evidence>
<feature type="compositionally biased region" description="Pro residues" evidence="3">
    <location>
        <begin position="430"/>
        <end position="440"/>
    </location>
</feature>
<proteinExistence type="inferred from homology"/>
<evidence type="ECO:0000259" key="6">
    <source>
        <dbReference type="SMART" id="SM00329"/>
    </source>
</evidence>
<feature type="region of interest" description="Disordered" evidence="3">
    <location>
        <begin position="596"/>
        <end position="738"/>
    </location>
</feature>
<dbReference type="InterPro" id="IPR017942">
    <property type="entry name" value="Lipid-bd_serum_glycop_N"/>
</dbReference>
<dbReference type="EMBL" id="CAKAEH010001681">
    <property type="protein sequence ID" value="CAG9538603.1"/>
    <property type="molecule type" value="Genomic_DNA"/>
</dbReference>
<evidence type="ECO:0000256" key="1">
    <source>
        <dbReference type="ARBA" id="ARBA00007292"/>
    </source>
</evidence>
<dbReference type="PANTHER" id="PTHR10504:SF144">
    <property type="entry name" value="BPI1 DOMAIN-CONTAINING PROTEIN"/>
    <property type="match status" value="1"/>
</dbReference>